<gene>
    <name evidence="1" type="ORF">g.550</name>
</gene>
<accession>A0A1B6KW90</accession>
<sequence>RWERSICFGGGQRLCYPCKILLSVCFRIVICPGNCELFIFVHQGVIFEGGHDVLLTDSRWKVTLQYNLTRVEEEARNLSIMLVEVREYLVKFNETLVAENISIGSSIYDLEKNFEFEYILIDQEVLRYLEEVGDLLTLLPRQREKRGLLDAGGHMLKFLFGTLDDEDQEDIDGRLNFLFDT</sequence>
<organism evidence="1">
    <name type="scientific">Graphocephala atropunctata</name>
    <dbReference type="NCBI Taxonomy" id="36148"/>
    <lineage>
        <taxon>Eukaryota</taxon>
        <taxon>Metazoa</taxon>
        <taxon>Ecdysozoa</taxon>
        <taxon>Arthropoda</taxon>
        <taxon>Hexapoda</taxon>
        <taxon>Insecta</taxon>
        <taxon>Pterygota</taxon>
        <taxon>Neoptera</taxon>
        <taxon>Paraneoptera</taxon>
        <taxon>Hemiptera</taxon>
        <taxon>Auchenorrhyncha</taxon>
        <taxon>Membracoidea</taxon>
        <taxon>Cicadellidae</taxon>
        <taxon>Cicadellinae</taxon>
        <taxon>Cicadellini</taxon>
        <taxon>Graphocephala</taxon>
    </lineage>
</organism>
<protein>
    <submittedName>
        <fullName evidence="1">Uncharacterized protein</fullName>
    </submittedName>
</protein>
<name>A0A1B6KW90_9HEMI</name>
<feature type="non-terminal residue" evidence="1">
    <location>
        <position position="1"/>
    </location>
</feature>
<dbReference type="EMBL" id="GEBQ01024282">
    <property type="protein sequence ID" value="JAT15695.1"/>
    <property type="molecule type" value="Transcribed_RNA"/>
</dbReference>
<proteinExistence type="predicted"/>
<dbReference type="AlphaFoldDB" id="A0A1B6KW90"/>
<reference evidence="1" key="1">
    <citation type="submission" date="2015-11" db="EMBL/GenBank/DDBJ databases">
        <title>De novo transcriptome assembly of four potential Pierce s Disease insect vectors from Arizona vineyards.</title>
        <authorList>
            <person name="Tassone E.E."/>
        </authorList>
    </citation>
    <scope>NUCLEOTIDE SEQUENCE</scope>
</reference>
<evidence type="ECO:0000313" key="1">
    <source>
        <dbReference type="EMBL" id="JAT15695.1"/>
    </source>
</evidence>
<feature type="non-terminal residue" evidence="1">
    <location>
        <position position="181"/>
    </location>
</feature>